<feature type="region of interest" description="Disordered" evidence="1">
    <location>
        <begin position="57"/>
        <end position="96"/>
    </location>
</feature>
<comment type="caution">
    <text evidence="2">The sequence shown here is derived from an EMBL/GenBank/DDBJ whole genome shotgun (WGS) entry which is preliminary data.</text>
</comment>
<accession>A0A8J4H725</accession>
<evidence type="ECO:0008006" key="4">
    <source>
        <dbReference type="Google" id="ProtNLM"/>
    </source>
</evidence>
<dbReference type="Proteomes" id="UP000677918">
    <property type="component" value="Unassembled WGS sequence"/>
</dbReference>
<keyword evidence="3" id="KW-1185">Reference proteome</keyword>
<proteinExistence type="predicted"/>
<organism evidence="2 3">
    <name type="scientific">Xylanibacillus composti</name>
    <dbReference type="NCBI Taxonomy" id="1572762"/>
    <lineage>
        <taxon>Bacteria</taxon>
        <taxon>Bacillati</taxon>
        <taxon>Bacillota</taxon>
        <taxon>Bacilli</taxon>
        <taxon>Bacillales</taxon>
        <taxon>Paenibacillaceae</taxon>
        <taxon>Xylanibacillus</taxon>
    </lineage>
</organism>
<gene>
    <name evidence="2" type="ORF">XYCOK13_37300</name>
</gene>
<reference evidence="2" key="1">
    <citation type="submission" date="2021-04" db="EMBL/GenBank/DDBJ databases">
        <title>Draft genome sequence of Xylanibacillus composti strain K13.</title>
        <authorList>
            <person name="Uke A."/>
            <person name="Chhe C."/>
            <person name="Baramee S."/>
            <person name="Kosugi A."/>
        </authorList>
    </citation>
    <scope>NUCLEOTIDE SEQUENCE</scope>
    <source>
        <strain evidence="2">K13</strain>
    </source>
</reference>
<evidence type="ECO:0000313" key="2">
    <source>
        <dbReference type="EMBL" id="GIQ70906.1"/>
    </source>
</evidence>
<evidence type="ECO:0000313" key="3">
    <source>
        <dbReference type="Proteomes" id="UP000677918"/>
    </source>
</evidence>
<dbReference type="RefSeq" id="WP_213413712.1">
    <property type="nucleotide sequence ID" value="NZ_BOVK01000062.1"/>
</dbReference>
<protein>
    <recommendedName>
        <fullName evidence="4">Phage-related protein</fullName>
    </recommendedName>
</protein>
<name>A0A8J4H725_9BACL</name>
<dbReference type="InterPro" id="IPR016024">
    <property type="entry name" value="ARM-type_fold"/>
</dbReference>
<dbReference type="EMBL" id="BOVK01000062">
    <property type="protein sequence ID" value="GIQ70906.1"/>
    <property type="molecule type" value="Genomic_DNA"/>
</dbReference>
<evidence type="ECO:0000256" key="1">
    <source>
        <dbReference type="SAM" id="MobiDB-lite"/>
    </source>
</evidence>
<dbReference type="AlphaFoldDB" id="A0A8J4H725"/>
<feature type="compositionally biased region" description="Low complexity" evidence="1">
    <location>
        <begin position="57"/>
        <end position="76"/>
    </location>
</feature>
<sequence>MAEQIGQAAKGLNQIVGSMASVVKKLDQASSMLSKSAKLQENAVKSMERTFKTQQAATKSAQQSAATQRAAANALDRASKAQQKAMKNGQQGASSRVMRSLNRTITNLIPVLQLVEKALRDVASACKKSTSSGSSGGKGSSSAKSGVAGTISAIAGGIGKGLSKTGNLLKGLPLIGTALKSLPKLGNMLKGLPLINSTLQGMSKIGNAMKGAFGKVGSAGKMVGGVLKGTFGIMGSLALGVMKLVEDAKLLQRTIGAAAASEYEQVTLSARFEGDQQKADEFYSYLEDRAAASVFKKDQFVGISGVLASISNDMSALEQMTNLSERMGAANPEVGLKGAADALRHLAEGDASSLARALQVPQDVLDPIVKAPLEEQLKKIDEIMGGKGWDNSFLERLEGTTTAQFDAIKERASLAFKDMGVQALDHLKPILNQINAWMSSDAMKAVIEFGSNTLSGLATGLSQAFAFLSAKGGSFMQMFQSMMQWLQPVLQGLQNGMMSVVGAIQPKWDQFVEALQATISNLQPVFDMLGNYFRTIGELIATILPTVMDIFNKVFPILSDMVGQLSNAISWLVENIVIPLLPLLGTILEAVWSIVEPILDGLYKSFNWVSEIISQFVDMIKRVKIPDWVTDIGKWFAIGDGKTGALPKINGSHASGLAYVPYDGYVAELHKGERVLTAAENRNYSHSNQRSLQLGKLADTIVVREEADIDRIANAIAGRVMEAGALV</sequence>
<dbReference type="SUPFAM" id="SSF48371">
    <property type="entry name" value="ARM repeat"/>
    <property type="match status" value="1"/>
</dbReference>